<protein>
    <submittedName>
        <fullName evidence="2">Uncharacterized protein</fullName>
    </submittedName>
</protein>
<comment type="caution">
    <text evidence="2">The sequence shown here is derived from an EMBL/GenBank/DDBJ whole genome shotgun (WGS) entry which is preliminary data.</text>
</comment>
<feature type="region of interest" description="Disordered" evidence="1">
    <location>
        <begin position="1"/>
        <end position="41"/>
    </location>
</feature>
<name>A0A7D8YNS1_9HELO</name>
<sequence>GGQARAAQFEEPAAGNGNPGNFANRPTEESEEAAAGNGNLGNFANRLTEEVRRIASKGGSAQGVGILWEGGL</sequence>
<gene>
    <name evidence="2" type="ORF">LCER1_G008167</name>
</gene>
<dbReference type="Proteomes" id="UP000481288">
    <property type="component" value="Unassembled WGS sequence"/>
</dbReference>
<evidence type="ECO:0000313" key="2">
    <source>
        <dbReference type="EMBL" id="TVY48458.1"/>
    </source>
</evidence>
<feature type="compositionally biased region" description="Low complexity" evidence="1">
    <location>
        <begin position="12"/>
        <end position="25"/>
    </location>
</feature>
<reference evidence="2 3" key="1">
    <citation type="submission" date="2018-05" db="EMBL/GenBank/DDBJ databases">
        <title>Whole genome sequencing for identification of molecular markers to develop diagnostic detection tools for the regulated plant pathogen Lachnellula willkommii.</title>
        <authorList>
            <person name="Giroux E."/>
            <person name="Bilodeau G."/>
        </authorList>
    </citation>
    <scope>NUCLEOTIDE SEQUENCE [LARGE SCALE GENOMIC DNA]</scope>
    <source>
        <strain evidence="2 3">CBS 625.97</strain>
    </source>
</reference>
<keyword evidence="3" id="KW-1185">Reference proteome</keyword>
<dbReference type="EMBL" id="QGMG01001402">
    <property type="protein sequence ID" value="TVY48458.1"/>
    <property type="molecule type" value="Genomic_DNA"/>
</dbReference>
<accession>A0A7D8YNS1</accession>
<evidence type="ECO:0000256" key="1">
    <source>
        <dbReference type="SAM" id="MobiDB-lite"/>
    </source>
</evidence>
<feature type="non-terminal residue" evidence="2">
    <location>
        <position position="1"/>
    </location>
</feature>
<dbReference type="InterPro" id="IPR019626">
    <property type="entry name" value="Stress-induced_KGG_rpt"/>
</dbReference>
<evidence type="ECO:0000313" key="3">
    <source>
        <dbReference type="Proteomes" id="UP000481288"/>
    </source>
</evidence>
<dbReference type="AlphaFoldDB" id="A0A7D8YNS1"/>
<organism evidence="2 3">
    <name type="scientific">Lachnellula cervina</name>
    <dbReference type="NCBI Taxonomy" id="1316786"/>
    <lineage>
        <taxon>Eukaryota</taxon>
        <taxon>Fungi</taxon>
        <taxon>Dikarya</taxon>
        <taxon>Ascomycota</taxon>
        <taxon>Pezizomycotina</taxon>
        <taxon>Leotiomycetes</taxon>
        <taxon>Helotiales</taxon>
        <taxon>Lachnaceae</taxon>
        <taxon>Lachnellula</taxon>
    </lineage>
</organism>
<dbReference type="Pfam" id="PF10685">
    <property type="entry name" value="KGG"/>
    <property type="match status" value="1"/>
</dbReference>
<proteinExistence type="predicted"/>